<feature type="domain" description="ABC transmembrane type-1" evidence="8">
    <location>
        <begin position="158"/>
        <end position="337"/>
    </location>
</feature>
<name>A0ABW1LEW6_9ACTN</name>
<dbReference type="PANTHER" id="PTHR47737">
    <property type="entry name" value="GLYCINE BETAINE/PROLINE BETAINE TRANSPORT SYSTEM PERMEASE PROTEIN PROW"/>
    <property type="match status" value="1"/>
</dbReference>
<evidence type="ECO:0000256" key="3">
    <source>
        <dbReference type="ARBA" id="ARBA00022475"/>
    </source>
</evidence>
<evidence type="ECO:0000259" key="8">
    <source>
        <dbReference type="PROSITE" id="PS50928"/>
    </source>
</evidence>
<evidence type="ECO:0000256" key="1">
    <source>
        <dbReference type="ARBA" id="ARBA00004141"/>
    </source>
</evidence>
<dbReference type="InterPro" id="IPR000515">
    <property type="entry name" value="MetI-like"/>
</dbReference>
<accession>A0ABW1LEW6</accession>
<feature type="transmembrane region" description="Helical" evidence="7">
    <location>
        <begin position="522"/>
        <end position="551"/>
    </location>
</feature>
<feature type="transmembrane region" description="Helical" evidence="7">
    <location>
        <begin position="117"/>
        <end position="150"/>
    </location>
</feature>
<dbReference type="PROSITE" id="PS50928">
    <property type="entry name" value="ABC_TM1"/>
    <property type="match status" value="2"/>
</dbReference>
<dbReference type="Pfam" id="PF00528">
    <property type="entry name" value="BPD_transp_1"/>
    <property type="match status" value="2"/>
</dbReference>
<gene>
    <name evidence="9" type="ORF">ACFPYL_01590</name>
</gene>
<keyword evidence="5 7" id="KW-1133">Transmembrane helix</keyword>
<keyword evidence="3" id="KW-1003">Cell membrane</keyword>
<dbReference type="CDD" id="cd06261">
    <property type="entry name" value="TM_PBP2"/>
    <property type="match status" value="2"/>
</dbReference>
<feature type="transmembrane region" description="Helical" evidence="7">
    <location>
        <begin position="357"/>
        <end position="376"/>
    </location>
</feature>
<evidence type="ECO:0000313" key="10">
    <source>
        <dbReference type="Proteomes" id="UP001596135"/>
    </source>
</evidence>
<comment type="subcellular location">
    <subcellularLocation>
        <location evidence="7">Cell membrane</location>
        <topology evidence="7">Multi-pass membrane protein</topology>
    </subcellularLocation>
    <subcellularLocation>
        <location evidence="1">Membrane</location>
        <topology evidence="1">Multi-pass membrane protein</topology>
    </subcellularLocation>
</comment>
<dbReference type="EMBL" id="JBHSRJ010000001">
    <property type="protein sequence ID" value="MFC6041747.1"/>
    <property type="molecule type" value="Genomic_DNA"/>
</dbReference>
<comment type="caution">
    <text evidence="9">The sequence shown here is derived from an EMBL/GenBank/DDBJ whole genome shotgun (WGS) entry which is preliminary data.</text>
</comment>
<feature type="transmembrane region" description="Helical" evidence="7">
    <location>
        <begin position="277"/>
        <end position="298"/>
    </location>
</feature>
<keyword evidence="2 7" id="KW-0813">Transport</keyword>
<evidence type="ECO:0000313" key="9">
    <source>
        <dbReference type="EMBL" id="MFC6041747.1"/>
    </source>
</evidence>
<evidence type="ECO:0000256" key="7">
    <source>
        <dbReference type="RuleBase" id="RU363032"/>
    </source>
</evidence>
<keyword evidence="6 7" id="KW-0472">Membrane</keyword>
<organism evidence="9 10">
    <name type="scientific">Nocardioides hankookensis</name>
    <dbReference type="NCBI Taxonomy" id="443157"/>
    <lineage>
        <taxon>Bacteria</taxon>
        <taxon>Bacillati</taxon>
        <taxon>Actinomycetota</taxon>
        <taxon>Actinomycetes</taxon>
        <taxon>Propionibacteriales</taxon>
        <taxon>Nocardioidaceae</taxon>
        <taxon>Nocardioides</taxon>
    </lineage>
</organism>
<feature type="transmembrane region" description="Helical" evidence="7">
    <location>
        <begin position="478"/>
        <end position="502"/>
    </location>
</feature>
<dbReference type="Gene3D" id="1.10.3720.10">
    <property type="entry name" value="MetI-like"/>
    <property type="match status" value="2"/>
</dbReference>
<feature type="transmembrane region" description="Helical" evidence="7">
    <location>
        <begin position="635"/>
        <end position="653"/>
    </location>
</feature>
<feature type="transmembrane region" description="Helical" evidence="7">
    <location>
        <begin position="28"/>
        <end position="45"/>
    </location>
</feature>
<comment type="similarity">
    <text evidence="7">Belongs to the binding-protein-dependent transport system permease family.</text>
</comment>
<protein>
    <submittedName>
        <fullName evidence="9">ABC transporter permease</fullName>
    </submittedName>
</protein>
<dbReference type="InterPro" id="IPR035906">
    <property type="entry name" value="MetI-like_sf"/>
</dbReference>
<reference evidence="10" key="1">
    <citation type="journal article" date="2019" name="Int. J. Syst. Evol. Microbiol.">
        <title>The Global Catalogue of Microorganisms (GCM) 10K type strain sequencing project: providing services to taxonomists for standard genome sequencing and annotation.</title>
        <authorList>
            <consortium name="The Broad Institute Genomics Platform"/>
            <consortium name="The Broad Institute Genome Sequencing Center for Infectious Disease"/>
            <person name="Wu L."/>
            <person name="Ma J."/>
        </authorList>
    </citation>
    <scope>NUCLEOTIDE SEQUENCE [LARGE SCALE GENOMIC DNA]</scope>
    <source>
        <strain evidence="10">CCUG 54522</strain>
    </source>
</reference>
<sequence>MTTASTADVARINQENRVVAMVRARPRLWALLAVVVGWIVIWSVTEGMHTLEISTSTRTDVHRWLQDLSDSVADAFSSDSNVIARALSGFADAMDSVFTWLQHLFTVAPFPRPYPQIGWLGTVAIAALVTFAIAGWRLVLLVVPSFFLFGFLGYWTDSVDTLLITLFSVLIACVVGIPLGVWMAHSKVVSAIVTPVLDVMQTMPSFVYLLPFSILFGIGPAAAIMVTLVYATPPVIRISAHGLRTVSTGVLEATDSLGQGRLQRLVKVELPLAKRTIIVGVNQTIMAALAMATIAAYINGPGLGQPVIDGLKRGQFGTSFVAGLCIVIAAVMLDRTTTASSLRAEQARRAGDRGRRLRRIVLAAGTVGTLIAVYLSHVQVWANEFPANPDLGTPLRNAVDDFGDWLRTNLSSFTSSIQNNFTEWFLNPVQSLVAESPWFVTGVAILLIAVIVGGLRALAATAVCLAGISLLDLWYNAMVTLTSVLVATAIVVVIAVVLGVAMGRSTGVDRAVRPFLDAGQTIPPFVPLIPVLILFGPNRFTAIIAAVIYAVPIATKLVADGIRGVSPETLEASRSTGASRWQEITKVQLPMARGSLLLATNQGLLYVLSMVVIGGMVGAGGLGFDIVKGFRQSEYVGRGLAAGITIVLLGIMLDRITTYGAARAGGTQIRART</sequence>
<proteinExistence type="inferred from homology"/>
<feature type="transmembrane region" description="Helical" evidence="7">
    <location>
        <begin position="205"/>
        <end position="231"/>
    </location>
</feature>
<keyword evidence="10" id="KW-1185">Reference proteome</keyword>
<feature type="transmembrane region" description="Helical" evidence="7">
    <location>
        <begin position="603"/>
        <end position="623"/>
    </location>
</feature>
<feature type="transmembrane region" description="Helical" evidence="7">
    <location>
        <begin position="162"/>
        <end position="185"/>
    </location>
</feature>
<dbReference type="RefSeq" id="WP_379149657.1">
    <property type="nucleotide sequence ID" value="NZ_JBHSRJ010000001.1"/>
</dbReference>
<dbReference type="SUPFAM" id="SSF161098">
    <property type="entry name" value="MetI-like"/>
    <property type="match status" value="2"/>
</dbReference>
<feature type="transmembrane region" description="Helical" evidence="7">
    <location>
        <begin position="318"/>
        <end position="336"/>
    </location>
</feature>
<feature type="transmembrane region" description="Helical" evidence="7">
    <location>
        <begin position="438"/>
        <end position="471"/>
    </location>
</feature>
<evidence type="ECO:0000256" key="2">
    <source>
        <dbReference type="ARBA" id="ARBA00022448"/>
    </source>
</evidence>
<dbReference type="PANTHER" id="PTHR47737:SF1">
    <property type="entry name" value="GLYCINE BETAINE_PROLINE BETAINE TRANSPORT SYSTEM PERMEASE PROTEIN PROW"/>
    <property type="match status" value="1"/>
</dbReference>
<keyword evidence="4 7" id="KW-0812">Transmembrane</keyword>
<evidence type="ECO:0000256" key="4">
    <source>
        <dbReference type="ARBA" id="ARBA00022692"/>
    </source>
</evidence>
<evidence type="ECO:0000256" key="6">
    <source>
        <dbReference type="ARBA" id="ARBA00023136"/>
    </source>
</evidence>
<feature type="domain" description="ABC transmembrane type-1" evidence="8">
    <location>
        <begin position="477"/>
        <end position="657"/>
    </location>
</feature>
<evidence type="ECO:0000256" key="5">
    <source>
        <dbReference type="ARBA" id="ARBA00022989"/>
    </source>
</evidence>
<dbReference type="Proteomes" id="UP001596135">
    <property type="component" value="Unassembled WGS sequence"/>
</dbReference>